<organism evidence="2 3">
    <name type="scientific">Babesia caballi</name>
    <dbReference type="NCBI Taxonomy" id="5871"/>
    <lineage>
        <taxon>Eukaryota</taxon>
        <taxon>Sar</taxon>
        <taxon>Alveolata</taxon>
        <taxon>Apicomplexa</taxon>
        <taxon>Aconoidasida</taxon>
        <taxon>Piroplasmida</taxon>
        <taxon>Babesiidae</taxon>
        <taxon>Babesia</taxon>
    </lineage>
</organism>
<name>A0AAV4LP64_BABCB</name>
<proteinExistence type="predicted"/>
<gene>
    <name evidence="2" type="ORF">BcabD6B2_01090</name>
</gene>
<evidence type="ECO:0000313" key="3">
    <source>
        <dbReference type="Proteomes" id="UP001497744"/>
    </source>
</evidence>
<dbReference type="GeneID" id="94192157"/>
<reference evidence="2 3" key="1">
    <citation type="submission" date="2021-06" db="EMBL/GenBank/DDBJ databases">
        <title>Genome sequence of Babesia caballi.</title>
        <authorList>
            <person name="Yamagishi J."/>
            <person name="Kidaka T."/>
            <person name="Ochi A."/>
        </authorList>
    </citation>
    <scope>NUCLEOTIDE SEQUENCE [LARGE SCALE GENOMIC DNA]</scope>
    <source>
        <strain evidence="2">USDA-D6B2</strain>
    </source>
</reference>
<evidence type="ECO:0000313" key="2">
    <source>
        <dbReference type="EMBL" id="GIX60674.1"/>
    </source>
</evidence>
<feature type="region of interest" description="Disordered" evidence="1">
    <location>
        <begin position="1"/>
        <end position="23"/>
    </location>
</feature>
<dbReference type="Proteomes" id="UP001497744">
    <property type="component" value="Unassembled WGS sequence"/>
</dbReference>
<evidence type="ECO:0000256" key="1">
    <source>
        <dbReference type="SAM" id="MobiDB-lite"/>
    </source>
</evidence>
<dbReference type="AlphaFoldDB" id="A0AAV4LP64"/>
<comment type="caution">
    <text evidence="2">The sequence shown here is derived from an EMBL/GenBank/DDBJ whole genome shotgun (WGS) entry which is preliminary data.</text>
</comment>
<sequence length="114" mass="12488">MYENTPSPKVLDDETQQSNDSGEIAEKLARKVLVREVKRTGTLLFHIVDQTVDALPLVGASAPDETLRYKHALNCAQLGGMDHVVQANGHGVVVRLQALPERIHRAVVLEVVLS</sequence>
<protein>
    <submittedName>
        <fullName evidence="2">Pyrrolo-quinoline quinone</fullName>
    </submittedName>
</protein>
<dbReference type="RefSeq" id="XP_067712745.1">
    <property type="nucleotide sequence ID" value="XM_067856644.1"/>
</dbReference>
<keyword evidence="3" id="KW-1185">Reference proteome</keyword>
<dbReference type="EMBL" id="BPLF01000001">
    <property type="protein sequence ID" value="GIX60674.1"/>
    <property type="molecule type" value="Genomic_DNA"/>
</dbReference>
<accession>A0AAV4LP64</accession>